<organism evidence="1 2">
    <name type="scientific">Prymnesium parvum</name>
    <name type="common">Toxic golden alga</name>
    <dbReference type="NCBI Taxonomy" id="97485"/>
    <lineage>
        <taxon>Eukaryota</taxon>
        <taxon>Haptista</taxon>
        <taxon>Haptophyta</taxon>
        <taxon>Prymnesiophyceae</taxon>
        <taxon>Prymnesiales</taxon>
        <taxon>Prymnesiaceae</taxon>
        <taxon>Prymnesium</taxon>
    </lineage>
</organism>
<comment type="caution">
    <text evidence="1">The sequence shown here is derived from an EMBL/GenBank/DDBJ whole genome shotgun (WGS) entry which is preliminary data.</text>
</comment>
<accession>A0AB34IR21</accession>
<sequence>MLIHTAEQLEATTNQKASLLASDKAHRRRELAKILWGDDLGDVTLSLRSEQFQVLGGLRLPRAAVPSRRSSGPLPSVAVLRQMGDAFGENTAVGGSLLWDAREREVAALKLALCTSPNPSQEYCLSFDHTGGLTGSVKAKRDGFTMRLFGTLDLNRKGASNAGAELVYDLD</sequence>
<dbReference type="EMBL" id="JBGBPQ010000021">
    <property type="protein sequence ID" value="KAL1503904.1"/>
    <property type="molecule type" value="Genomic_DNA"/>
</dbReference>
<protein>
    <submittedName>
        <fullName evidence="1">Uncharacterized protein</fullName>
    </submittedName>
</protein>
<evidence type="ECO:0000313" key="2">
    <source>
        <dbReference type="Proteomes" id="UP001515480"/>
    </source>
</evidence>
<dbReference type="Proteomes" id="UP001515480">
    <property type="component" value="Unassembled WGS sequence"/>
</dbReference>
<gene>
    <name evidence="1" type="ORF">AB1Y20_012366</name>
</gene>
<name>A0AB34IR21_PRYPA</name>
<dbReference type="AlphaFoldDB" id="A0AB34IR21"/>
<reference evidence="1 2" key="1">
    <citation type="journal article" date="2024" name="Science">
        <title>Giant polyketide synthase enzymes in the biosynthesis of giant marine polyether toxins.</title>
        <authorList>
            <person name="Fallon T.R."/>
            <person name="Shende V.V."/>
            <person name="Wierzbicki I.H."/>
            <person name="Pendleton A.L."/>
            <person name="Watervoot N.F."/>
            <person name="Auber R.P."/>
            <person name="Gonzalez D.J."/>
            <person name="Wisecaver J.H."/>
            <person name="Moore B.S."/>
        </authorList>
    </citation>
    <scope>NUCLEOTIDE SEQUENCE [LARGE SCALE GENOMIC DNA]</scope>
    <source>
        <strain evidence="1 2">12B1</strain>
    </source>
</reference>
<keyword evidence="2" id="KW-1185">Reference proteome</keyword>
<proteinExistence type="predicted"/>
<evidence type="ECO:0000313" key="1">
    <source>
        <dbReference type="EMBL" id="KAL1503904.1"/>
    </source>
</evidence>